<dbReference type="SUPFAM" id="SSF111369">
    <property type="entry name" value="HlyD-like secretion proteins"/>
    <property type="match status" value="3"/>
</dbReference>
<keyword evidence="2" id="KW-0812">Transmembrane</keyword>
<accession>A0A422QTT9</accession>
<dbReference type="GO" id="GO:0055085">
    <property type="term" value="P:transmembrane transport"/>
    <property type="evidence" value="ECO:0007669"/>
    <property type="project" value="InterPro"/>
</dbReference>
<dbReference type="Gene3D" id="2.40.50.100">
    <property type="match status" value="1"/>
</dbReference>
<reference evidence="5" key="1">
    <citation type="submission" date="2018-05" db="EMBL/GenBank/DDBJ databases">
        <title>Reclassification of Methylarcula marina and Methylarcula terricola as Paracoccus methylarcula sp.nov., comb.nov. and Paracoccus terricola comb.nov.</title>
        <authorList>
            <person name="Shmareva M.N."/>
            <person name="Doronina N.V."/>
            <person name="Vasilenko O.V."/>
            <person name="Tarlachkov S.V."/>
            <person name="Trotsenko Y.A."/>
        </authorList>
    </citation>
    <scope>NUCLEOTIDE SEQUENCE [LARGE SCALE GENOMIC DNA]</scope>
    <source>
        <strain evidence="5">VKM B-2159</strain>
    </source>
</reference>
<evidence type="ECO:0000256" key="1">
    <source>
        <dbReference type="SAM" id="Coils"/>
    </source>
</evidence>
<feature type="transmembrane region" description="Helical" evidence="2">
    <location>
        <begin position="7"/>
        <end position="29"/>
    </location>
</feature>
<evidence type="ECO:0000256" key="2">
    <source>
        <dbReference type="SAM" id="Phobius"/>
    </source>
</evidence>
<dbReference type="RefSeq" id="WP_106692584.1">
    <property type="nucleotide sequence ID" value="NZ_PXNQ02000012.1"/>
</dbReference>
<dbReference type="Gene3D" id="1.10.287.470">
    <property type="entry name" value="Helix hairpin bin"/>
    <property type="match status" value="2"/>
</dbReference>
<dbReference type="PANTHER" id="PTHR30386:SF24">
    <property type="entry name" value="MULTIDRUG RESISTANCE EFFLUX PUMP"/>
    <property type="match status" value="1"/>
</dbReference>
<dbReference type="EMBL" id="PXNQ02000012">
    <property type="protein sequence ID" value="RNF33212.1"/>
    <property type="molecule type" value="Genomic_DNA"/>
</dbReference>
<dbReference type="Pfam" id="PF25917">
    <property type="entry name" value="BSH_RND"/>
    <property type="match status" value="1"/>
</dbReference>
<feature type="domain" description="Multidrug resistance protein MdtA-like barrel-sandwich hybrid" evidence="3">
    <location>
        <begin position="48"/>
        <end position="239"/>
    </location>
</feature>
<dbReference type="InterPro" id="IPR058634">
    <property type="entry name" value="AaeA-lik-b-barrel"/>
</dbReference>
<evidence type="ECO:0000313" key="5">
    <source>
        <dbReference type="EMBL" id="RNF33212.1"/>
    </source>
</evidence>
<keyword evidence="1" id="KW-0175">Coiled coil</keyword>
<keyword evidence="6" id="KW-1185">Reference proteome</keyword>
<organism evidence="5 6">
    <name type="scientific">Paracoccus methylarcula</name>
    <dbReference type="NCBI Taxonomy" id="72022"/>
    <lineage>
        <taxon>Bacteria</taxon>
        <taxon>Pseudomonadati</taxon>
        <taxon>Pseudomonadota</taxon>
        <taxon>Alphaproteobacteria</taxon>
        <taxon>Rhodobacterales</taxon>
        <taxon>Paracoccaceae</taxon>
        <taxon>Paracoccus</taxon>
    </lineage>
</organism>
<dbReference type="Gene3D" id="2.40.30.170">
    <property type="match status" value="1"/>
</dbReference>
<dbReference type="InterPro" id="IPR050739">
    <property type="entry name" value="MFP"/>
</dbReference>
<dbReference type="InterPro" id="IPR058625">
    <property type="entry name" value="MdtA-like_BSH"/>
</dbReference>
<dbReference type="OrthoDB" id="9811754at2"/>
<proteinExistence type="predicted"/>
<name>A0A422QTT9_9RHOB</name>
<dbReference type="PANTHER" id="PTHR30386">
    <property type="entry name" value="MEMBRANE FUSION SUBUNIT OF EMRAB-TOLC MULTIDRUG EFFLUX PUMP"/>
    <property type="match status" value="1"/>
</dbReference>
<protein>
    <submittedName>
        <fullName evidence="5">HlyD family secretion protein</fullName>
    </submittedName>
</protein>
<gene>
    <name evidence="5" type="ORF">A7A09_017405</name>
</gene>
<evidence type="ECO:0000259" key="3">
    <source>
        <dbReference type="Pfam" id="PF25917"/>
    </source>
</evidence>
<feature type="domain" description="p-hydroxybenzoic acid efflux pump subunit AaeA-like beta-barrel" evidence="4">
    <location>
        <begin position="249"/>
        <end position="340"/>
    </location>
</feature>
<dbReference type="Pfam" id="PF25963">
    <property type="entry name" value="Beta-barrel_AAEA"/>
    <property type="match status" value="1"/>
</dbReference>
<keyword evidence="2" id="KW-1133">Transmembrane helix</keyword>
<comment type="caution">
    <text evidence="5">The sequence shown here is derived from an EMBL/GenBank/DDBJ whole genome shotgun (WGS) entry which is preliminary data.</text>
</comment>
<sequence length="348" mass="36941">MTRSHILPTAIALVIGFAGVLLLLFAWHLPPFHPAEPTTENAYIRGKVTTIAPQLSGYVSEVAASDFQTVEQGDVIARIDDRIYHQKLAQAEAQLAAARAALQVGQQKVASAQATLRANEAGLASAQSALETAQTSWDRARELQTRGVASQSSADQSELALQQARASVTQAEAQLDVQREAGNSARVALSANKADIASAEAAVELARIDLDNTVIRAPADGRLGQVSVREGQYVTPGSALVSHIGTDVWIVANFKETGLHGMRVGETVRFTVDALQGRTFTGKVEAFSPATASEYSLMAGSNATGNFTKIAQRLPVRISIDPGQEMAEYLAPGLSVVVQVNTEGRSRQ</sequence>
<dbReference type="Proteomes" id="UP000238137">
    <property type="component" value="Unassembled WGS sequence"/>
</dbReference>
<evidence type="ECO:0000313" key="6">
    <source>
        <dbReference type="Proteomes" id="UP000238137"/>
    </source>
</evidence>
<feature type="coiled-coil region" evidence="1">
    <location>
        <begin position="154"/>
        <end position="181"/>
    </location>
</feature>
<keyword evidence="2" id="KW-0472">Membrane</keyword>
<evidence type="ECO:0000259" key="4">
    <source>
        <dbReference type="Pfam" id="PF25963"/>
    </source>
</evidence>
<dbReference type="AlphaFoldDB" id="A0A422QTT9"/>